<dbReference type="AlphaFoldDB" id="A0A183E1G3"/>
<dbReference type="Pfam" id="PF00433">
    <property type="entry name" value="Pkinase_C"/>
    <property type="match status" value="1"/>
</dbReference>
<dbReference type="WBParaSite" id="GPUH_0001482301-mRNA-1">
    <property type="protein sequence ID" value="GPUH_0001482301-mRNA-1"/>
    <property type="gene ID" value="GPUH_0001482301"/>
</dbReference>
<gene>
    <name evidence="2" type="ORF">GPUH_LOCUS14804</name>
</gene>
<dbReference type="GO" id="GO:0004674">
    <property type="term" value="F:protein serine/threonine kinase activity"/>
    <property type="evidence" value="ECO:0007669"/>
    <property type="project" value="InterPro"/>
</dbReference>
<evidence type="ECO:0000313" key="3">
    <source>
        <dbReference type="Proteomes" id="UP000271098"/>
    </source>
</evidence>
<name>A0A183E1G3_9BILA</name>
<dbReference type="OrthoDB" id="63267at2759"/>
<protein>
    <recommendedName>
        <fullName evidence="1">Protein kinase C-terminal domain-containing protein</fullName>
    </recommendedName>
</protein>
<evidence type="ECO:0000313" key="2">
    <source>
        <dbReference type="EMBL" id="VDN24802.1"/>
    </source>
</evidence>
<feature type="domain" description="Protein kinase C-terminal" evidence="1">
    <location>
        <begin position="35"/>
        <end position="71"/>
    </location>
</feature>
<sequence>MMGESQIRLPLIKWQEFAAAAVAAIRIRCERKQREFTQAPVQLTPPSARSGPLDTVDELDEMQNNFVQFSFHSATLSSLRDASEGMDAFD</sequence>
<accession>A0A183E1G3</accession>
<dbReference type="Proteomes" id="UP000271098">
    <property type="component" value="Unassembled WGS sequence"/>
</dbReference>
<evidence type="ECO:0000313" key="4">
    <source>
        <dbReference type="WBParaSite" id="GPUH_0001482301-mRNA-1"/>
    </source>
</evidence>
<evidence type="ECO:0000259" key="1">
    <source>
        <dbReference type="Pfam" id="PF00433"/>
    </source>
</evidence>
<proteinExistence type="predicted"/>
<organism evidence="4">
    <name type="scientific">Gongylonema pulchrum</name>
    <dbReference type="NCBI Taxonomy" id="637853"/>
    <lineage>
        <taxon>Eukaryota</taxon>
        <taxon>Metazoa</taxon>
        <taxon>Ecdysozoa</taxon>
        <taxon>Nematoda</taxon>
        <taxon>Chromadorea</taxon>
        <taxon>Rhabditida</taxon>
        <taxon>Spirurina</taxon>
        <taxon>Spiruromorpha</taxon>
        <taxon>Spiruroidea</taxon>
        <taxon>Gongylonematidae</taxon>
        <taxon>Gongylonema</taxon>
    </lineage>
</organism>
<dbReference type="EMBL" id="UYRT01081672">
    <property type="protein sequence ID" value="VDN24802.1"/>
    <property type="molecule type" value="Genomic_DNA"/>
</dbReference>
<reference evidence="2 3" key="2">
    <citation type="submission" date="2018-11" db="EMBL/GenBank/DDBJ databases">
        <authorList>
            <consortium name="Pathogen Informatics"/>
        </authorList>
    </citation>
    <scope>NUCLEOTIDE SEQUENCE [LARGE SCALE GENOMIC DNA]</scope>
</reference>
<dbReference type="InterPro" id="IPR017892">
    <property type="entry name" value="Pkinase_C"/>
</dbReference>
<keyword evidence="3" id="KW-1185">Reference proteome</keyword>
<reference evidence="4" key="1">
    <citation type="submission" date="2016-06" db="UniProtKB">
        <authorList>
            <consortium name="WormBaseParasite"/>
        </authorList>
    </citation>
    <scope>IDENTIFICATION</scope>
</reference>
<dbReference type="GO" id="GO:0005524">
    <property type="term" value="F:ATP binding"/>
    <property type="evidence" value="ECO:0007669"/>
    <property type="project" value="InterPro"/>
</dbReference>